<evidence type="ECO:0000256" key="6">
    <source>
        <dbReference type="ARBA" id="ARBA00044804"/>
    </source>
</evidence>
<keyword evidence="12" id="KW-1185">Reference proteome</keyword>
<evidence type="ECO:0000259" key="10">
    <source>
        <dbReference type="Pfam" id="PF02275"/>
    </source>
</evidence>
<keyword evidence="3 11" id="KW-0378">Hydrolase</keyword>
<dbReference type="InterPro" id="IPR029055">
    <property type="entry name" value="Ntn_hydrolases_N"/>
</dbReference>
<reference evidence="11 12" key="1">
    <citation type="submission" date="2021-10" db="EMBL/GenBank/DDBJ databases">
        <title>Anaerobic single-cell dispensing facilitates the cultivation of human gut bacteria.</title>
        <authorList>
            <person name="Afrizal A."/>
        </authorList>
    </citation>
    <scope>NUCLEOTIDE SEQUENCE [LARGE SCALE GENOMIC DNA]</scope>
    <source>
        <strain evidence="11 12">CLA-AA-H273</strain>
    </source>
</reference>
<dbReference type="EMBL" id="JAJEPV010000020">
    <property type="protein sequence ID" value="MCC2119796.1"/>
    <property type="molecule type" value="Genomic_DNA"/>
</dbReference>
<evidence type="ECO:0000256" key="5">
    <source>
        <dbReference type="ARBA" id="ARBA00044769"/>
    </source>
</evidence>
<dbReference type="GO" id="GO:0006629">
    <property type="term" value="P:lipid metabolic process"/>
    <property type="evidence" value="ECO:0007669"/>
    <property type="project" value="UniProtKB-KW"/>
</dbReference>
<evidence type="ECO:0000256" key="4">
    <source>
        <dbReference type="ARBA" id="ARBA00023098"/>
    </source>
</evidence>
<dbReference type="InterPro" id="IPR047711">
    <property type="entry name" value="CBAH"/>
</dbReference>
<evidence type="ECO:0000313" key="11">
    <source>
        <dbReference type="EMBL" id="MCC2119796.1"/>
    </source>
</evidence>
<dbReference type="SUPFAM" id="SSF56235">
    <property type="entry name" value="N-terminal nucleophile aminohydrolases (Ntn hydrolases)"/>
    <property type="match status" value="1"/>
</dbReference>
<protein>
    <recommendedName>
        <fullName evidence="5">choloylglycine hydrolase</fullName>
        <ecNumber evidence="5">3.5.1.24</ecNumber>
    </recommendedName>
    <alternativeName>
        <fullName evidence="6">Bile salt hydrolase</fullName>
    </alternativeName>
    <alternativeName>
        <fullName evidence="7">Choloylglycine hydrolase</fullName>
    </alternativeName>
</protein>
<comment type="pathway">
    <text evidence="1">Lipid metabolism; bile acid biosynthesis.</text>
</comment>
<gene>
    <name evidence="11" type="primary">bsh</name>
    <name evidence="11" type="ORF">LKD75_09395</name>
</gene>
<dbReference type="Pfam" id="PF02275">
    <property type="entry name" value="CBAH"/>
    <property type="match status" value="1"/>
</dbReference>
<comment type="caution">
    <text evidence="11">The sequence shown here is derived from an EMBL/GenBank/DDBJ whole genome shotgun (WGS) entry which is preliminary data.</text>
</comment>
<dbReference type="RefSeq" id="WP_227733304.1">
    <property type="nucleotide sequence ID" value="NZ_JAJEPV010000020.1"/>
</dbReference>
<evidence type="ECO:0000256" key="3">
    <source>
        <dbReference type="ARBA" id="ARBA00022801"/>
    </source>
</evidence>
<accession>A0AAE3A3J1</accession>
<comment type="catalytic activity">
    <reaction evidence="9">
        <text>taurodeoxycholate + H2O = deoxycholate + taurine</text>
        <dbReference type="Rhea" id="RHEA:47556"/>
        <dbReference type="ChEBI" id="CHEBI:15377"/>
        <dbReference type="ChEBI" id="CHEBI:23614"/>
        <dbReference type="ChEBI" id="CHEBI:36261"/>
        <dbReference type="ChEBI" id="CHEBI:507393"/>
    </reaction>
    <physiologicalReaction direction="left-to-right" evidence="9">
        <dbReference type="Rhea" id="RHEA:47557"/>
    </physiologicalReaction>
</comment>
<keyword evidence="4" id="KW-0443">Lipid metabolism</keyword>
<name>A0AAE3A3J1_9FIRM</name>
<dbReference type="AlphaFoldDB" id="A0AAE3A3J1"/>
<comment type="similarity">
    <text evidence="2">Belongs to the peptidase C59 family.</text>
</comment>
<feature type="domain" description="Choloylglycine hydrolase/NAAA C-terminal" evidence="10">
    <location>
        <begin position="2"/>
        <end position="311"/>
    </location>
</feature>
<dbReference type="InterPro" id="IPR029132">
    <property type="entry name" value="CBAH/NAAA_C"/>
</dbReference>
<dbReference type="GO" id="GO:0045302">
    <property type="term" value="F:choloylglycine hydrolase activity"/>
    <property type="evidence" value="ECO:0007669"/>
    <property type="project" value="UniProtKB-EC"/>
</dbReference>
<dbReference type="EC" id="3.5.1.24" evidence="5"/>
<dbReference type="Gene3D" id="3.60.60.10">
    <property type="entry name" value="Penicillin V Acylase, Chain A"/>
    <property type="match status" value="1"/>
</dbReference>
<dbReference type="Proteomes" id="UP001197795">
    <property type="component" value="Unassembled WGS sequence"/>
</dbReference>
<dbReference type="PANTHER" id="PTHR35527:SF2">
    <property type="entry name" value="HYDROLASE"/>
    <property type="match status" value="1"/>
</dbReference>
<evidence type="ECO:0000256" key="9">
    <source>
        <dbReference type="ARBA" id="ARBA00048897"/>
    </source>
</evidence>
<dbReference type="PANTHER" id="PTHR35527">
    <property type="entry name" value="CHOLOYLGLYCINE HYDROLASE"/>
    <property type="match status" value="1"/>
</dbReference>
<sequence>MCTAATYRSQDFYFGRTFDYEFNYGEEVTVTPRNYPFPLRHQNALTEHYAMIGIAHMAGDYPLYYDAVNEKGLGMAGLNFPGNAVYSKVQTGKDNIAQFEFIPWILGQCANVQEARVLLSHINLVDTPFNEKYPVSPLHWILADKEEAITIESVQEGLKIYDNPVGVLTNNPPFPIQMFRLNDYMSLSSESPTNRFSADLKLKPYSRGMGAMGLPGDLSSASRFVRVAFTKMNSLSGLSESESVSQFFHILGNVDQTRGCCQLDKGEYEITIYTSCCNADRGIYYYTTYENHQITAVDMYRENLDSDRPVHYPLVQGEHILLQNAAAGSAEENQ</sequence>
<dbReference type="CDD" id="cd00542">
    <property type="entry name" value="Ntn_PVA"/>
    <property type="match status" value="1"/>
</dbReference>
<evidence type="ECO:0000256" key="2">
    <source>
        <dbReference type="ARBA" id="ARBA00006625"/>
    </source>
</evidence>
<evidence type="ECO:0000256" key="8">
    <source>
        <dbReference type="ARBA" id="ARBA00047285"/>
    </source>
</evidence>
<proteinExistence type="inferred from homology"/>
<evidence type="ECO:0000256" key="7">
    <source>
        <dbReference type="ARBA" id="ARBA00044806"/>
    </source>
</evidence>
<evidence type="ECO:0000313" key="12">
    <source>
        <dbReference type="Proteomes" id="UP001197795"/>
    </source>
</evidence>
<comment type="catalytic activity">
    <reaction evidence="8">
        <text>cholate + taurine = taurocholate + H2O</text>
        <dbReference type="Rhea" id="RHEA:47108"/>
        <dbReference type="ChEBI" id="CHEBI:15377"/>
        <dbReference type="ChEBI" id="CHEBI:29747"/>
        <dbReference type="ChEBI" id="CHEBI:36257"/>
        <dbReference type="ChEBI" id="CHEBI:507393"/>
    </reaction>
    <physiologicalReaction direction="right-to-left" evidence="8">
        <dbReference type="Rhea" id="RHEA:47110"/>
    </physiologicalReaction>
</comment>
<dbReference type="NCBIfam" id="NF038245">
    <property type="entry name" value="bile_salt_hydro"/>
    <property type="match status" value="1"/>
</dbReference>
<evidence type="ECO:0000256" key="1">
    <source>
        <dbReference type="ARBA" id="ARBA00004860"/>
    </source>
</evidence>
<dbReference type="InterPro" id="IPR052193">
    <property type="entry name" value="Peptidase_C59"/>
</dbReference>
<organism evidence="11 12">
    <name type="scientific">Waltera acetigignens</name>
    <dbReference type="NCBI Taxonomy" id="2981769"/>
    <lineage>
        <taxon>Bacteria</taxon>
        <taxon>Bacillati</taxon>
        <taxon>Bacillota</taxon>
        <taxon>Clostridia</taxon>
        <taxon>Lachnospirales</taxon>
        <taxon>Lachnospiraceae</taxon>
        <taxon>Waltera</taxon>
    </lineage>
</organism>